<dbReference type="EMBL" id="FOUM01000035">
    <property type="protein sequence ID" value="SFN45420.1"/>
    <property type="molecule type" value="Genomic_DNA"/>
</dbReference>
<gene>
    <name evidence="1" type="ORF">SAMN05216250_13513</name>
</gene>
<organism evidence="1 2">
    <name type="scientific">Bacteroides xylanisolvens</name>
    <dbReference type="NCBI Taxonomy" id="371601"/>
    <lineage>
        <taxon>Bacteria</taxon>
        <taxon>Pseudomonadati</taxon>
        <taxon>Bacteroidota</taxon>
        <taxon>Bacteroidia</taxon>
        <taxon>Bacteroidales</taxon>
        <taxon>Bacteroidaceae</taxon>
        <taxon>Bacteroides</taxon>
    </lineage>
</organism>
<dbReference type="InterPro" id="IPR038707">
    <property type="entry name" value="TraQ_sf"/>
</dbReference>
<dbReference type="Pfam" id="PF12988">
    <property type="entry name" value="TraQ_transposon"/>
    <property type="match status" value="1"/>
</dbReference>
<evidence type="ECO:0008006" key="3">
    <source>
        <dbReference type="Google" id="ProtNLM"/>
    </source>
</evidence>
<name>A0A1I4Z6A4_9BACE</name>
<protein>
    <recommendedName>
        <fullName evidence="3">DUF3872 domain-containing protein</fullName>
    </recommendedName>
</protein>
<dbReference type="Gene3D" id="2.60.40.2410">
    <property type="entry name" value="Uncharacterised protein PF12988, DUF3872"/>
    <property type="match status" value="1"/>
</dbReference>
<reference evidence="1 2" key="1">
    <citation type="submission" date="2016-10" db="EMBL/GenBank/DDBJ databases">
        <authorList>
            <person name="de Groot N.N."/>
        </authorList>
    </citation>
    <scope>NUCLEOTIDE SEQUENCE [LARGE SCALE GENOMIC DNA]</scope>
    <source>
        <strain evidence="1 2">NLAE-zl-C202</strain>
    </source>
</reference>
<sequence>MKLGTFIMGCALALLAYTLAGCDDRLEVRQAYDFSLSSWYLQEGIAPDETVEIRLTLDREGDYREARYRIGYIQLEGDGEVFAADGTRLVNRELTELSGIAGLDTTDILRQIFTLFYRNTGEDNPGIRFVAVDNFGVERTLDIPFSIEDKDMADIVKNKLSYVD</sequence>
<dbReference type="InterPro" id="IPR024355">
    <property type="entry name" value="TraQ_bacteroidetes"/>
</dbReference>
<proteinExistence type="predicted"/>
<evidence type="ECO:0000313" key="2">
    <source>
        <dbReference type="Proteomes" id="UP000183766"/>
    </source>
</evidence>
<dbReference type="RefSeq" id="WP_074910870.1">
    <property type="nucleotide sequence ID" value="NZ_FOUM01000035.1"/>
</dbReference>
<dbReference type="Proteomes" id="UP000183766">
    <property type="component" value="Unassembled WGS sequence"/>
</dbReference>
<dbReference type="AlphaFoldDB" id="A0A1I4Z6A4"/>
<evidence type="ECO:0000313" key="1">
    <source>
        <dbReference type="EMBL" id="SFN45420.1"/>
    </source>
</evidence>
<accession>A0A1I4Z6A4</accession>
<dbReference type="PROSITE" id="PS51257">
    <property type="entry name" value="PROKAR_LIPOPROTEIN"/>
    <property type="match status" value="1"/>
</dbReference>